<dbReference type="InterPro" id="IPR011009">
    <property type="entry name" value="Kinase-like_dom_sf"/>
</dbReference>
<evidence type="ECO:0000256" key="2">
    <source>
        <dbReference type="ARBA" id="ARBA00012513"/>
    </source>
</evidence>
<proteinExistence type="inferred from homology"/>
<evidence type="ECO:0000256" key="5">
    <source>
        <dbReference type="ARBA" id="ARBA00022741"/>
    </source>
</evidence>
<dbReference type="EC" id="2.7.11.1" evidence="2"/>
<dbReference type="AlphaFoldDB" id="A0A139A6F9"/>
<evidence type="ECO:0000259" key="9">
    <source>
        <dbReference type="PROSITE" id="PS50011"/>
    </source>
</evidence>
<evidence type="ECO:0000256" key="3">
    <source>
        <dbReference type="ARBA" id="ARBA00022527"/>
    </source>
</evidence>
<dbReference type="GO" id="GO:0005524">
    <property type="term" value="F:ATP binding"/>
    <property type="evidence" value="ECO:0007669"/>
    <property type="project" value="UniProtKB-KW"/>
</dbReference>
<dbReference type="STRING" id="1344416.A0A139A6F9"/>
<dbReference type="InterPro" id="IPR000719">
    <property type="entry name" value="Prot_kinase_dom"/>
</dbReference>
<keyword evidence="6 11" id="KW-0418">Kinase</keyword>
<feature type="compositionally biased region" description="Basic and acidic residues" evidence="8">
    <location>
        <begin position="726"/>
        <end position="735"/>
    </location>
</feature>
<evidence type="ECO:0000256" key="4">
    <source>
        <dbReference type="ARBA" id="ARBA00022679"/>
    </source>
</evidence>
<evidence type="ECO:0000256" key="6">
    <source>
        <dbReference type="ARBA" id="ARBA00022777"/>
    </source>
</evidence>
<keyword evidence="12" id="KW-1185">Reference proteome</keyword>
<dbReference type="Proteomes" id="UP000070544">
    <property type="component" value="Unassembled WGS sequence"/>
</dbReference>
<organism evidence="11 12">
    <name type="scientific">Gonapodya prolifera (strain JEL478)</name>
    <name type="common">Monoblepharis prolifera</name>
    <dbReference type="NCBI Taxonomy" id="1344416"/>
    <lineage>
        <taxon>Eukaryota</taxon>
        <taxon>Fungi</taxon>
        <taxon>Fungi incertae sedis</taxon>
        <taxon>Chytridiomycota</taxon>
        <taxon>Chytridiomycota incertae sedis</taxon>
        <taxon>Monoblepharidomycetes</taxon>
        <taxon>Monoblepharidales</taxon>
        <taxon>Gonapodyaceae</taxon>
        <taxon>Gonapodya</taxon>
    </lineage>
</organism>
<comment type="similarity">
    <text evidence="1">Belongs to the protein kinase superfamily. AGC Ser/Thr protein kinase family.</text>
</comment>
<protein>
    <recommendedName>
        <fullName evidence="2">non-specific serine/threonine protein kinase</fullName>
        <ecNumber evidence="2">2.7.11.1</ecNumber>
    </recommendedName>
</protein>
<dbReference type="PROSITE" id="PS51285">
    <property type="entry name" value="AGC_KINASE_CTER"/>
    <property type="match status" value="1"/>
</dbReference>
<keyword evidence="5" id="KW-0547">Nucleotide-binding</keyword>
<evidence type="ECO:0000259" key="10">
    <source>
        <dbReference type="PROSITE" id="PS51285"/>
    </source>
</evidence>
<feature type="compositionally biased region" description="Basic and acidic residues" evidence="8">
    <location>
        <begin position="706"/>
        <end position="719"/>
    </location>
</feature>
<keyword evidence="3" id="KW-0723">Serine/threonine-protein kinase</keyword>
<dbReference type="PROSITE" id="PS50011">
    <property type="entry name" value="PROTEIN_KINASE_DOM"/>
    <property type="match status" value="1"/>
</dbReference>
<dbReference type="PROSITE" id="PS00108">
    <property type="entry name" value="PROTEIN_KINASE_ST"/>
    <property type="match status" value="1"/>
</dbReference>
<name>A0A139A6F9_GONPJ</name>
<evidence type="ECO:0000256" key="7">
    <source>
        <dbReference type="ARBA" id="ARBA00022840"/>
    </source>
</evidence>
<dbReference type="Gene3D" id="1.10.510.10">
    <property type="entry name" value="Transferase(Phosphotransferase) domain 1"/>
    <property type="match status" value="1"/>
</dbReference>
<accession>A0A139A6F9</accession>
<reference evidence="11 12" key="1">
    <citation type="journal article" date="2015" name="Genome Biol. Evol.">
        <title>Phylogenomic analyses indicate that early fungi evolved digesting cell walls of algal ancestors of land plants.</title>
        <authorList>
            <person name="Chang Y."/>
            <person name="Wang S."/>
            <person name="Sekimoto S."/>
            <person name="Aerts A.L."/>
            <person name="Choi C."/>
            <person name="Clum A."/>
            <person name="LaButti K.M."/>
            <person name="Lindquist E.A."/>
            <person name="Yee Ngan C."/>
            <person name="Ohm R.A."/>
            <person name="Salamov A.A."/>
            <person name="Grigoriev I.V."/>
            <person name="Spatafora J.W."/>
            <person name="Berbee M.L."/>
        </authorList>
    </citation>
    <scope>NUCLEOTIDE SEQUENCE [LARGE SCALE GENOMIC DNA]</scope>
    <source>
        <strain evidence="11 12">JEL478</strain>
    </source>
</reference>
<dbReference type="InterPro" id="IPR008271">
    <property type="entry name" value="Ser/Thr_kinase_AS"/>
</dbReference>
<dbReference type="Gene3D" id="3.30.200.20">
    <property type="entry name" value="Phosphorylase Kinase, domain 1"/>
    <property type="match status" value="1"/>
</dbReference>
<dbReference type="SMART" id="SM00220">
    <property type="entry name" value="S_TKc"/>
    <property type="match status" value="1"/>
</dbReference>
<sequence length="735" mass="79027">MPPQSSNTNPAAQSASPSSQTSPASTTSPGVSPSSGATATLYYRMGKPVAIVPSRGVDQALVDHLDPSAAAKLLSNQQLLLAAGGPGGVGVAGGYGGMGMGIGGAQGYAYDGSLLPPQAGVPRFRPEWERERMERVVAMPPSPEPPSHHAGQKSIASVGGSTLSSYDWNSTDSEAEDRPPTRATDFSSELEGHQGGMGRETPSDVEDDRRHHPVPMEVYEPQSQQNRAQARGSYGAQRQSGADQNGDRDRGAPAHPHPAHAADHHSGAHHTGSSGGVPGYAFPGQPTPPPSTAPSVATGVGAGLTGAGSQVEHGSSGIVPIPRPPPSPTASAASKSFRRSYSASSIRMMTKAEVGPSDFAKIKMLGKGDVGKVYLVKRKDTGKLYAMKVLNKREMIKRNKIKRVLAEQEILATSNHPFIVTLYHTFQNDDYLFFVMEYCGGGEFFRTLQSRPGKCLSEGAAQFYAAEVVTALEYLHLMGFIYRDLKPENILLHATGHIMLTDFDLSKPSVVPGSPTIVKSGSAFSRLIDSLTQTSIDTKSCTNIRTNSFVGTEEYIAPEVIKGSGHTSAVDWWTLGILIYEMLYGTTPFKGVNRNSTFHNILHNDVTFPETPEVSTYAKSIVKKLLHKDERKRLGSKAGASDVKSHPFFRNTVWALLRHQRPPIVPRIRDQADTSNFRFLRESESLDLDGISNTGVAVNGGAVAQDGRRGRKGPEKDPFSEFDSVTMHREGNDYR</sequence>
<feature type="region of interest" description="Disordered" evidence="8">
    <location>
        <begin position="699"/>
        <end position="735"/>
    </location>
</feature>
<feature type="compositionally biased region" description="Polar residues" evidence="8">
    <location>
        <begin position="159"/>
        <end position="172"/>
    </location>
</feature>
<dbReference type="InterPro" id="IPR000961">
    <property type="entry name" value="AGC-kinase_C"/>
</dbReference>
<evidence type="ECO:0000313" key="12">
    <source>
        <dbReference type="Proteomes" id="UP000070544"/>
    </source>
</evidence>
<dbReference type="Pfam" id="PF00069">
    <property type="entry name" value="Pkinase"/>
    <property type="match status" value="1"/>
</dbReference>
<evidence type="ECO:0000256" key="8">
    <source>
        <dbReference type="SAM" id="MobiDB-lite"/>
    </source>
</evidence>
<evidence type="ECO:0000313" key="11">
    <source>
        <dbReference type="EMBL" id="KXS12248.1"/>
    </source>
</evidence>
<dbReference type="EMBL" id="KQ965790">
    <property type="protein sequence ID" value="KXS12248.1"/>
    <property type="molecule type" value="Genomic_DNA"/>
</dbReference>
<dbReference type="CDD" id="cd05574">
    <property type="entry name" value="STKc_phototropin_like"/>
    <property type="match status" value="1"/>
</dbReference>
<feature type="region of interest" description="Disordered" evidence="8">
    <location>
        <begin position="138"/>
        <end position="336"/>
    </location>
</feature>
<dbReference type="PANTHER" id="PTHR45637">
    <property type="entry name" value="FLIPPASE KINASE 1-RELATED"/>
    <property type="match status" value="1"/>
</dbReference>
<feature type="domain" description="AGC-kinase C-terminal" evidence="10">
    <location>
        <begin position="650"/>
        <end position="734"/>
    </location>
</feature>
<keyword evidence="7" id="KW-0067">ATP-binding</keyword>
<dbReference type="SUPFAM" id="SSF56112">
    <property type="entry name" value="Protein kinase-like (PK-like)"/>
    <property type="match status" value="1"/>
</dbReference>
<feature type="region of interest" description="Disordered" evidence="8">
    <location>
        <begin position="1"/>
        <end position="38"/>
    </location>
</feature>
<dbReference type="OrthoDB" id="432483at2759"/>
<dbReference type="GO" id="GO:0004674">
    <property type="term" value="F:protein serine/threonine kinase activity"/>
    <property type="evidence" value="ECO:0007669"/>
    <property type="project" value="UniProtKB-KW"/>
</dbReference>
<feature type="domain" description="Protein kinase" evidence="9">
    <location>
        <begin position="359"/>
        <end position="649"/>
    </location>
</feature>
<dbReference type="FunFam" id="3.30.200.20:FF:001236">
    <property type="entry name" value="AGC/RSK protein kinase"/>
    <property type="match status" value="1"/>
</dbReference>
<evidence type="ECO:0000256" key="1">
    <source>
        <dbReference type="ARBA" id="ARBA00009903"/>
    </source>
</evidence>
<gene>
    <name evidence="11" type="ORF">M427DRAFT_34970</name>
</gene>
<keyword evidence="4" id="KW-0808">Transferase</keyword>